<feature type="transmembrane region" description="Helical" evidence="8">
    <location>
        <begin position="433"/>
        <end position="451"/>
    </location>
</feature>
<evidence type="ECO:0000256" key="7">
    <source>
        <dbReference type="SAM" id="MobiDB-lite"/>
    </source>
</evidence>
<keyword evidence="10" id="KW-1185">Reference proteome</keyword>
<dbReference type="Pfam" id="PF13246">
    <property type="entry name" value="Cation_ATPase"/>
    <property type="match status" value="1"/>
</dbReference>
<dbReference type="Gene3D" id="3.40.1110.10">
    <property type="entry name" value="Calcium-transporting ATPase, cytoplasmic domain N"/>
    <property type="match status" value="1"/>
</dbReference>
<dbReference type="InterPro" id="IPR007749">
    <property type="entry name" value="DUF677"/>
</dbReference>
<evidence type="ECO:0000313" key="10">
    <source>
        <dbReference type="Proteomes" id="UP000734854"/>
    </source>
</evidence>
<feature type="transmembrane region" description="Helical" evidence="8">
    <location>
        <begin position="405"/>
        <end position="427"/>
    </location>
</feature>
<protein>
    <submittedName>
        <fullName evidence="9">Uncharacterized protein</fullName>
    </submittedName>
</protein>
<comment type="similarity">
    <text evidence="2">Belongs to the UPF0496 family.</text>
</comment>
<dbReference type="Proteomes" id="UP000734854">
    <property type="component" value="Unassembled WGS sequence"/>
</dbReference>
<sequence>MEMEPHIASKNFEITRLWDRLQYYEAANREMSHRNQEAEPTADTILLFFRILRLCHSVILEPDEKTDGFTYEAGSPDEAAFLVIAREFGFVFCKRTQSSIFIKEKYSSFEDLIEREFKILNLLEFNSKREKMSVIVCNPSENFFLLYKGADIESSVRMGGQLGKRPSMRTDRRDSHRGSSSISGGDQVNVDAVGRVDPGPIGINYSDELSYYEAACHDDPELRSFDSMLQQRTRHAISTLAYGVELRSLSFNTLKEVTGCIFETNNEVVLAILKCKDDICKNTELFDLVNDYFECSIKTLDYCTELEKCLKKARDRHLIIQFALQHFEEEDKEKNGVEAEGNVKKYTMTIEKLSKFKAAGNPFTDEFSQLFRSVYSQQQQMLKKLLIRKKKLDKKMKSIRSWRKMSNILFVAALATVIICTVVAAAIAAPPVAAALAAASSIPIGSLGSWINSLLKNYQNTVGAEKELLTSMQVGTWISLKDLDTIRVLVDKLGVHFNSLLENADFALKNEEVVKFAIEEIKQNLEVFMKNIEELGKQVDECSRNTRKARTLVLKKIVNHPNK</sequence>
<dbReference type="InterPro" id="IPR023299">
    <property type="entry name" value="ATPase_P-typ_cyto_dom_N"/>
</dbReference>
<dbReference type="AlphaFoldDB" id="A0A8J5FR61"/>
<accession>A0A8J5FR61</accession>
<dbReference type="EMBL" id="JACMSC010000014">
    <property type="protein sequence ID" value="KAG6490041.1"/>
    <property type="molecule type" value="Genomic_DNA"/>
</dbReference>
<dbReference type="Pfam" id="PF05055">
    <property type="entry name" value="DUF677"/>
    <property type="match status" value="1"/>
</dbReference>
<keyword evidence="4 8" id="KW-1133">Transmembrane helix</keyword>
<comment type="subcellular location">
    <subcellularLocation>
        <location evidence="1">Membrane</location>
    </subcellularLocation>
</comment>
<dbReference type="PANTHER" id="PTHR31113">
    <property type="entry name" value="UPF0496 PROTEIN 3-RELATED"/>
    <property type="match status" value="1"/>
</dbReference>
<keyword evidence="5 8" id="KW-0472">Membrane</keyword>
<feature type="region of interest" description="Disordered" evidence="7">
    <location>
        <begin position="159"/>
        <end position="189"/>
    </location>
</feature>
<keyword evidence="6" id="KW-0175">Coiled coil</keyword>
<reference evidence="9 10" key="1">
    <citation type="submission" date="2020-08" db="EMBL/GenBank/DDBJ databases">
        <title>Plant Genome Project.</title>
        <authorList>
            <person name="Zhang R.-G."/>
        </authorList>
    </citation>
    <scope>NUCLEOTIDE SEQUENCE [LARGE SCALE GENOMIC DNA]</scope>
    <source>
        <tissue evidence="9">Rhizome</tissue>
    </source>
</reference>
<feature type="compositionally biased region" description="Basic and acidic residues" evidence="7">
    <location>
        <begin position="168"/>
        <end position="177"/>
    </location>
</feature>
<organism evidence="9 10">
    <name type="scientific">Zingiber officinale</name>
    <name type="common">Ginger</name>
    <name type="synonym">Amomum zingiber</name>
    <dbReference type="NCBI Taxonomy" id="94328"/>
    <lineage>
        <taxon>Eukaryota</taxon>
        <taxon>Viridiplantae</taxon>
        <taxon>Streptophyta</taxon>
        <taxon>Embryophyta</taxon>
        <taxon>Tracheophyta</taxon>
        <taxon>Spermatophyta</taxon>
        <taxon>Magnoliopsida</taxon>
        <taxon>Liliopsida</taxon>
        <taxon>Zingiberales</taxon>
        <taxon>Zingiberaceae</taxon>
        <taxon>Zingiber</taxon>
    </lineage>
</organism>
<keyword evidence="3 8" id="KW-0812">Transmembrane</keyword>
<feature type="coiled-coil region" evidence="6">
    <location>
        <begin position="518"/>
        <end position="545"/>
    </location>
</feature>
<dbReference type="SUPFAM" id="SSF81660">
    <property type="entry name" value="Metal cation-transporting ATPase, ATP-binding domain N"/>
    <property type="match status" value="1"/>
</dbReference>
<proteinExistence type="inferred from homology"/>
<evidence type="ECO:0000256" key="5">
    <source>
        <dbReference type="ARBA" id="ARBA00023136"/>
    </source>
</evidence>
<name>A0A8J5FR61_ZINOF</name>
<evidence type="ECO:0000256" key="1">
    <source>
        <dbReference type="ARBA" id="ARBA00004370"/>
    </source>
</evidence>
<evidence type="ECO:0000256" key="8">
    <source>
        <dbReference type="SAM" id="Phobius"/>
    </source>
</evidence>
<evidence type="ECO:0000256" key="2">
    <source>
        <dbReference type="ARBA" id="ARBA00009074"/>
    </source>
</evidence>
<dbReference type="GO" id="GO:0016020">
    <property type="term" value="C:membrane"/>
    <property type="evidence" value="ECO:0007669"/>
    <property type="project" value="UniProtKB-SubCell"/>
</dbReference>
<evidence type="ECO:0000256" key="3">
    <source>
        <dbReference type="ARBA" id="ARBA00022692"/>
    </source>
</evidence>
<evidence type="ECO:0000256" key="6">
    <source>
        <dbReference type="SAM" id="Coils"/>
    </source>
</evidence>
<gene>
    <name evidence="9" type="ORF">ZIOFF_051323</name>
</gene>
<dbReference type="PANTHER" id="PTHR31113:SF3">
    <property type="entry name" value="UPF0496 PROTEIN 1"/>
    <property type="match status" value="1"/>
</dbReference>
<dbReference type="GO" id="GO:0000166">
    <property type="term" value="F:nucleotide binding"/>
    <property type="evidence" value="ECO:0007669"/>
    <property type="project" value="InterPro"/>
</dbReference>
<comment type="caution">
    <text evidence="9">The sequence shown here is derived from an EMBL/GenBank/DDBJ whole genome shotgun (WGS) entry which is preliminary data.</text>
</comment>
<evidence type="ECO:0000256" key="4">
    <source>
        <dbReference type="ARBA" id="ARBA00022989"/>
    </source>
</evidence>
<evidence type="ECO:0000313" key="9">
    <source>
        <dbReference type="EMBL" id="KAG6490041.1"/>
    </source>
</evidence>